<dbReference type="GO" id="GO:0003677">
    <property type="term" value="F:DNA binding"/>
    <property type="evidence" value="ECO:0007669"/>
    <property type="project" value="UniProtKB-KW"/>
</dbReference>
<sequence>MDQDTSVEPTDTPDAEQVGSVEADQAAELTETGPTLRVAYETGMMPAKWFDRWRDRLPGARLQDTQVESGTWSQMLGQAQDVALIRLPAHPKPGSQDLEGLRGHHRAVPAYQELQVAVLPIDHELTLLDDLSITDLADERLVHDLTDLPEHRPSPTGAGTDDDGAPLPPLEARGPEDVMEYVAAGIGLAVVPMSIARFFHRKDLTYRVVEDLPGIDVVVVWPQDLEEETEAMVQDLVGVVRGRKKDSSRGQATQLGTDTDPQPTRQKTAKPKRAKAKAGTTKLKPGETASRTAKGTSRGDQLKGKRLAGGKARRGAKPGRPSTRGGGGRKGR</sequence>
<dbReference type="Gene3D" id="3.40.190.10">
    <property type="entry name" value="Periplasmic binding protein-like II"/>
    <property type="match status" value="2"/>
</dbReference>
<keyword evidence="8" id="KW-1185">Reference proteome</keyword>
<reference evidence="7 8" key="1">
    <citation type="submission" date="2020-02" db="EMBL/GenBank/DDBJ databases">
        <authorList>
            <person name="Sun Q."/>
        </authorList>
    </citation>
    <scope>NUCLEOTIDE SEQUENCE [LARGE SCALE GENOMIC DNA]</scope>
    <source>
        <strain evidence="7 8">YIM 13062</strain>
    </source>
</reference>
<feature type="region of interest" description="Disordered" evidence="5">
    <location>
        <begin position="145"/>
        <end position="173"/>
    </location>
</feature>
<comment type="caution">
    <text evidence="7">The sequence shown here is derived from an EMBL/GenBank/DDBJ whole genome shotgun (WGS) entry which is preliminary data.</text>
</comment>
<dbReference type="AlphaFoldDB" id="A0A846TSP6"/>
<dbReference type="PANTHER" id="PTHR30346:SF0">
    <property type="entry name" value="HCA OPERON TRANSCRIPTIONAL ACTIVATOR HCAR"/>
    <property type="match status" value="1"/>
</dbReference>
<dbReference type="SUPFAM" id="SSF53850">
    <property type="entry name" value="Periplasmic binding protein-like II"/>
    <property type="match status" value="1"/>
</dbReference>
<keyword evidence="4" id="KW-0804">Transcription</keyword>
<dbReference type="Proteomes" id="UP000521379">
    <property type="component" value="Unassembled WGS sequence"/>
</dbReference>
<evidence type="ECO:0000256" key="4">
    <source>
        <dbReference type="ARBA" id="ARBA00023163"/>
    </source>
</evidence>
<accession>A0A846TSP6</accession>
<dbReference type="GO" id="GO:0032993">
    <property type="term" value="C:protein-DNA complex"/>
    <property type="evidence" value="ECO:0007669"/>
    <property type="project" value="TreeGrafter"/>
</dbReference>
<evidence type="ECO:0000256" key="1">
    <source>
        <dbReference type="ARBA" id="ARBA00009437"/>
    </source>
</evidence>
<evidence type="ECO:0000259" key="6">
    <source>
        <dbReference type="Pfam" id="PF03466"/>
    </source>
</evidence>
<proteinExistence type="inferred from homology"/>
<dbReference type="EMBL" id="JAAVUN010000015">
    <property type="protein sequence ID" value="NKE10000.1"/>
    <property type="molecule type" value="Genomic_DNA"/>
</dbReference>
<feature type="region of interest" description="Disordered" evidence="5">
    <location>
        <begin position="242"/>
        <end position="332"/>
    </location>
</feature>
<feature type="compositionally biased region" description="Basic residues" evidence="5">
    <location>
        <begin position="267"/>
        <end position="276"/>
    </location>
</feature>
<feature type="compositionally biased region" description="Basic residues" evidence="5">
    <location>
        <begin position="304"/>
        <end position="317"/>
    </location>
</feature>
<dbReference type="GO" id="GO:0003700">
    <property type="term" value="F:DNA-binding transcription factor activity"/>
    <property type="evidence" value="ECO:0007669"/>
    <property type="project" value="TreeGrafter"/>
</dbReference>
<dbReference type="InterPro" id="IPR005119">
    <property type="entry name" value="LysR_subst-bd"/>
</dbReference>
<keyword evidence="2" id="KW-0805">Transcription regulation</keyword>
<feature type="domain" description="LysR substrate-binding" evidence="6">
    <location>
        <begin position="48"/>
        <end position="226"/>
    </location>
</feature>
<dbReference type="Pfam" id="PF03466">
    <property type="entry name" value="LysR_substrate"/>
    <property type="match status" value="1"/>
</dbReference>
<name>A0A846TSP6_9MICC</name>
<evidence type="ECO:0000256" key="5">
    <source>
        <dbReference type="SAM" id="MobiDB-lite"/>
    </source>
</evidence>
<keyword evidence="3" id="KW-0238">DNA-binding</keyword>
<gene>
    <name evidence="7" type="ORF">GTW58_08645</name>
</gene>
<dbReference type="PANTHER" id="PTHR30346">
    <property type="entry name" value="TRANSCRIPTIONAL DUAL REGULATOR HCAR-RELATED"/>
    <property type="match status" value="1"/>
</dbReference>
<comment type="similarity">
    <text evidence="1">Belongs to the LysR transcriptional regulatory family.</text>
</comment>
<evidence type="ECO:0000313" key="7">
    <source>
        <dbReference type="EMBL" id="NKE10000.1"/>
    </source>
</evidence>
<organism evidence="7 8">
    <name type="scientific">Kocuria subflava</name>
    <dbReference type="NCBI Taxonomy" id="1736139"/>
    <lineage>
        <taxon>Bacteria</taxon>
        <taxon>Bacillati</taxon>
        <taxon>Actinomycetota</taxon>
        <taxon>Actinomycetes</taxon>
        <taxon>Micrococcales</taxon>
        <taxon>Micrococcaceae</taxon>
        <taxon>Kocuria</taxon>
    </lineage>
</organism>
<feature type="compositionally biased region" description="Polar residues" evidence="5">
    <location>
        <begin position="249"/>
        <end position="263"/>
    </location>
</feature>
<evidence type="ECO:0000313" key="8">
    <source>
        <dbReference type="Proteomes" id="UP000521379"/>
    </source>
</evidence>
<evidence type="ECO:0000256" key="2">
    <source>
        <dbReference type="ARBA" id="ARBA00023015"/>
    </source>
</evidence>
<dbReference type="RefSeq" id="WP_157980490.1">
    <property type="nucleotide sequence ID" value="NZ_JAAVUN010000015.1"/>
</dbReference>
<protein>
    <recommendedName>
        <fullName evidence="6">LysR substrate-binding domain-containing protein</fullName>
    </recommendedName>
</protein>
<evidence type="ECO:0000256" key="3">
    <source>
        <dbReference type="ARBA" id="ARBA00023125"/>
    </source>
</evidence>
<feature type="region of interest" description="Disordered" evidence="5">
    <location>
        <begin position="1"/>
        <end position="26"/>
    </location>
</feature>
<feature type="compositionally biased region" description="Polar residues" evidence="5">
    <location>
        <begin position="289"/>
        <end position="299"/>
    </location>
</feature>